<dbReference type="PANTHER" id="PTHR36509:SF2">
    <property type="entry name" value="BLL3101 PROTEIN"/>
    <property type="match status" value="1"/>
</dbReference>
<evidence type="ECO:0000313" key="4">
    <source>
        <dbReference type="EMBL" id="MDD0993023.1"/>
    </source>
</evidence>
<dbReference type="Gene3D" id="2.60.120.600">
    <property type="entry name" value="Domain of unknown function DUF1214, C-terminal domain"/>
    <property type="match status" value="1"/>
</dbReference>
<protein>
    <submittedName>
        <fullName evidence="4">DUF1214 domain-containing protein</fullName>
    </submittedName>
</protein>
<keyword evidence="5" id="KW-1185">Reference proteome</keyword>
<evidence type="ECO:0000259" key="3">
    <source>
        <dbReference type="Pfam" id="PF06863"/>
    </source>
</evidence>
<organism evidence="4 5">
    <name type="scientific">Pseudomonas fontis</name>
    <dbReference type="NCBI Taxonomy" id="2942633"/>
    <lineage>
        <taxon>Bacteria</taxon>
        <taxon>Pseudomonadati</taxon>
        <taxon>Pseudomonadota</taxon>
        <taxon>Gammaproteobacteria</taxon>
        <taxon>Pseudomonadales</taxon>
        <taxon>Pseudomonadaceae</taxon>
        <taxon>Pseudomonas</taxon>
    </lineage>
</organism>
<dbReference type="InterPro" id="IPR010679">
    <property type="entry name" value="DUF1254"/>
</dbReference>
<dbReference type="InterPro" id="IPR010621">
    <property type="entry name" value="DUF1214"/>
</dbReference>
<dbReference type="Pfam" id="PF06863">
    <property type="entry name" value="DUF1254"/>
    <property type="match status" value="1"/>
</dbReference>
<dbReference type="RefSeq" id="WP_273908851.1">
    <property type="nucleotide sequence ID" value="NZ_JAMDGX010000002.1"/>
</dbReference>
<dbReference type="Proteomes" id="UP001148203">
    <property type="component" value="Unassembled WGS sequence"/>
</dbReference>
<evidence type="ECO:0000259" key="2">
    <source>
        <dbReference type="Pfam" id="PF06742"/>
    </source>
</evidence>
<keyword evidence="1" id="KW-0732">Signal</keyword>
<dbReference type="Gene3D" id="2.60.40.1610">
    <property type="entry name" value="Domain of unknown function DUF1254"/>
    <property type="match status" value="1"/>
</dbReference>
<dbReference type="EMBL" id="JAMDGY010000076">
    <property type="protein sequence ID" value="MDD0993023.1"/>
    <property type="molecule type" value="Genomic_DNA"/>
</dbReference>
<comment type="caution">
    <text evidence="4">The sequence shown here is derived from an EMBL/GenBank/DDBJ whole genome shotgun (WGS) entry which is preliminary data.</text>
</comment>
<reference evidence="4 5" key="1">
    <citation type="submission" date="2022-05" db="EMBL/GenBank/DDBJ databases">
        <title>Novel Pseudomonas spp. Isolated from a Rainbow Trout Aquaculture Facility.</title>
        <authorList>
            <person name="Testerman T."/>
            <person name="Graf J."/>
        </authorList>
    </citation>
    <scope>NUCLEOTIDE SEQUENCE [LARGE SCALE GENOMIC DNA]</scope>
    <source>
        <strain evidence="4 5">ID681</strain>
    </source>
</reference>
<feature type="domain" description="DUF1214" evidence="2">
    <location>
        <begin position="350"/>
        <end position="454"/>
    </location>
</feature>
<name>A0ABT5NXX5_9PSED</name>
<gene>
    <name evidence="4" type="ORF">M5G11_21055</name>
</gene>
<dbReference type="Pfam" id="PF06742">
    <property type="entry name" value="DUF1214"/>
    <property type="match status" value="1"/>
</dbReference>
<accession>A0ABT5NXX5</accession>
<feature type="signal peptide" evidence="1">
    <location>
        <begin position="1"/>
        <end position="24"/>
    </location>
</feature>
<dbReference type="SUPFAM" id="SSF160935">
    <property type="entry name" value="VPA0735-like"/>
    <property type="match status" value="1"/>
</dbReference>
<feature type="chain" id="PRO_5045250255" evidence="1">
    <location>
        <begin position="25"/>
        <end position="471"/>
    </location>
</feature>
<dbReference type="InterPro" id="IPR037049">
    <property type="entry name" value="DUF1214_C_sf"/>
</dbReference>
<feature type="domain" description="DUF1254" evidence="3">
    <location>
        <begin position="90"/>
        <end position="218"/>
    </location>
</feature>
<proteinExistence type="predicted"/>
<dbReference type="InterPro" id="IPR037050">
    <property type="entry name" value="DUF1254_sf"/>
</dbReference>
<evidence type="ECO:0000256" key="1">
    <source>
        <dbReference type="SAM" id="SignalP"/>
    </source>
</evidence>
<dbReference type="PANTHER" id="PTHR36509">
    <property type="entry name" value="BLL3101 PROTEIN"/>
    <property type="match status" value="1"/>
</dbReference>
<evidence type="ECO:0000313" key="5">
    <source>
        <dbReference type="Proteomes" id="UP001148203"/>
    </source>
</evidence>
<sequence>MPVAFPWLRCALATAVLCAANASAQGEPDALLNLPVSQQNIVEGLQADAYANGLNAYVWGYPLVRMERAMRDYTQVPEPKPATSYRAPLNQIGWATALATPSAKDMPTANNDTLYMSAVVELDEPYVLHVPDTADRYYVVNLFSMWQELEHYIGRRATGTQAGDYVLVPPGWTGQLPSGLIPLRVSTRKVWLWGRLAVEQGENLAPLHALQQQFSLRPLSQRDNPNYTPPVRSLAPLPAMGDDGLGFYRQLAAALKDNPVAPKDEGLFAQFRRFGLSAQGFDPSRLAPPQKEGLRRALEDGPKVAVSAVATAAVQRNGWTWATGLDNFGSNYPLRALVAGPYLGGQGEQEALYPMRSTDAQGQQLSGARQYVIRFKGAPPVDAFWSLTAYNAQDKMLVENPIARYKLGSDTPGLKVNGDGSFTVTLQARQTDADNWLPTPEGPFYLILRLYQPRAAVLDGHYELPQVEVMQ</sequence>